<dbReference type="InterPro" id="IPR014757">
    <property type="entry name" value="Tscrpt_reg_IclR_C"/>
</dbReference>
<dbReference type="PROSITE" id="PS51078">
    <property type="entry name" value="ICLR_ED"/>
    <property type="match status" value="1"/>
</dbReference>
<dbReference type="InterPro" id="IPR029016">
    <property type="entry name" value="GAF-like_dom_sf"/>
</dbReference>
<dbReference type="RefSeq" id="WP_379652938.1">
    <property type="nucleotide sequence ID" value="NZ_JBHTMB010000107.1"/>
</dbReference>
<evidence type="ECO:0000313" key="6">
    <source>
        <dbReference type="Proteomes" id="UP001597182"/>
    </source>
</evidence>
<evidence type="ECO:0000259" key="4">
    <source>
        <dbReference type="PROSITE" id="PS51078"/>
    </source>
</evidence>
<evidence type="ECO:0000256" key="3">
    <source>
        <dbReference type="ARBA" id="ARBA00023163"/>
    </source>
</evidence>
<dbReference type="SMART" id="SM00346">
    <property type="entry name" value="HTH_ICLR"/>
    <property type="match status" value="1"/>
</dbReference>
<evidence type="ECO:0000256" key="1">
    <source>
        <dbReference type="ARBA" id="ARBA00023015"/>
    </source>
</evidence>
<dbReference type="SUPFAM" id="SSF46785">
    <property type="entry name" value="Winged helix' DNA-binding domain"/>
    <property type="match status" value="1"/>
</dbReference>
<protein>
    <submittedName>
        <fullName evidence="5">IclR family transcriptional regulator C-terminal domain-containing protein</fullName>
    </submittedName>
</protein>
<keyword evidence="2" id="KW-0238">DNA-binding</keyword>
<evidence type="ECO:0000313" key="5">
    <source>
        <dbReference type="EMBL" id="MFD1234053.1"/>
    </source>
</evidence>
<dbReference type="EMBL" id="JBHTMB010000107">
    <property type="protein sequence ID" value="MFD1234053.1"/>
    <property type="molecule type" value="Genomic_DNA"/>
</dbReference>
<dbReference type="PANTHER" id="PTHR30136">
    <property type="entry name" value="HELIX-TURN-HELIX TRANSCRIPTIONAL REGULATOR, ICLR FAMILY"/>
    <property type="match status" value="1"/>
</dbReference>
<dbReference type="PANTHER" id="PTHR30136:SF34">
    <property type="entry name" value="TRANSCRIPTIONAL REGULATOR"/>
    <property type="match status" value="1"/>
</dbReference>
<keyword evidence="6" id="KW-1185">Reference proteome</keyword>
<keyword evidence="1" id="KW-0805">Transcription regulation</keyword>
<gene>
    <name evidence="5" type="ORF">ACFQ34_12230</name>
</gene>
<name>A0ABW3VII5_9PSEU</name>
<dbReference type="Pfam" id="PF09339">
    <property type="entry name" value="HTH_IclR"/>
    <property type="match status" value="1"/>
</dbReference>
<dbReference type="InterPro" id="IPR036390">
    <property type="entry name" value="WH_DNA-bd_sf"/>
</dbReference>
<accession>A0ABW3VII5</accession>
<dbReference type="Pfam" id="PF01614">
    <property type="entry name" value="IclR_C"/>
    <property type="match status" value="1"/>
</dbReference>
<feature type="domain" description="IclR-ED" evidence="4">
    <location>
        <begin position="62"/>
        <end position="244"/>
    </location>
</feature>
<dbReference type="Gene3D" id="1.10.10.10">
    <property type="entry name" value="Winged helix-like DNA-binding domain superfamily/Winged helix DNA-binding domain"/>
    <property type="match status" value="1"/>
</dbReference>
<keyword evidence="3" id="KW-0804">Transcription</keyword>
<dbReference type="InterPro" id="IPR036388">
    <property type="entry name" value="WH-like_DNA-bd_sf"/>
</dbReference>
<reference evidence="6" key="1">
    <citation type="journal article" date="2019" name="Int. J. Syst. Evol. Microbiol.">
        <title>The Global Catalogue of Microorganisms (GCM) 10K type strain sequencing project: providing services to taxonomists for standard genome sequencing and annotation.</title>
        <authorList>
            <consortium name="The Broad Institute Genomics Platform"/>
            <consortium name="The Broad Institute Genome Sequencing Center for Infectious Disease"/>
            <person name="Wu L."/>
            <person name="Ma J."/>
        </authorList>
    </citation>
    <scope>NUCLEOTIDE SEQUENCE [LARGE SCALE GENOMIC DNA]</scope>
    <source>
        <strain evidence="6">CCUG 49018</strain>
    </source>
</reference>
<dbReference type="InterPro" id="IPR005471">
    <property type="entry name" value="Tscrpt_reg_IclR_N"/>
</dbReference>
<sequence>MGGLAKGLAIIEAFGPLRPALTVSQAATCSSTTPAAARRCLLTLADLGYVSYDGKYFRPTPRMMRLSTVYASTASLPVLAQPCLEAVHDQLDETASLAVLDGDEALFVARVEAARIVSAGVRVGSALPLHASATGRVLLAGMSDEELDERLRRARPQQTTPNTLLTVADIRDRVHKVRSEGVAYTDEELEYGMRTMAVPVSDATGRTQAAMAVSVFSARVSMERLQGEFLDVLRRQAGRLGSML</sequence>
<evidence type="ECO:0000256" key="2">
    <source>
        <dbReference type="ARBA" id="ARBA00023125"/>
    </source>
</evidence>
<dbReference type="Gene3D" id="3.30.450.40">
    <property type="match status" value="1"/>
</dbReference>
<organism evidence="5 6">
    <name type="scientific">Pseudonocardia benzenivorans</name>
    <dbReference type="NCBI Taxonomy" id="228005"/>
    <lineage>
        <taxon>Bacteria</taxon>
        <taxon>Bacillati</taxon>
        <taxon>Actinomycetota</taxon>
        <taxon>Actinomycetes</taxon>
        <taxon>Pseudonocardiales</taxon>
        <taxon>Pseudonocardiaceae</taxon>
        <taxon>Pseudonocardia</taxon>
    </lineage>
</organism>
<dbReference type="Proteomes" id="UP001597182">
    <property type="component" value="Unassembled WGS sequence"/>
</dbReference>
<comment type="caution">
    <text evidence="5">The sequence shown here is derived from an EMBL/GenBank/DDBJ whole genome shotgun (WGS) entry which is preliminary data.</text>
</comment>
<dbReference type="SUPFAM" id="SSF55781">
    <property type="entry name" value="GAF domain-like"/>
    <property type="match status" value="1"/>
</dbReference>
<dbReference type="InterPro" id="IPR050707">
    <property type="entry name" value="HTH_MetabolicPath_Reg"/>
</dbReference>
<proteinExistence type="predicted"/>